<feature type="compositionally biased region" description="Basic residues" evidence="1">
    <location>
        <begin position="117"/>
        <end position="126"/>
    </location>
</feature>
<keyword evidence="2" id="KW-1133">Transmembrane helix</keyword>
<feature type="transmembrane region" description="Helical" evidence="2">
    <location>
        <begin position="7"/>
        <end position="25"/>
    </location>
</feature>
<evidence type="ECO:0000256" key="1">
    <source>
        <dbReference type="SAM" id="MobiDB-lite"/>
    </source>
</evidence>
<feature type="transmembrane region" description="Helical" evidence="2">
    <location>
        <begin position="45"/>
        <end position="65"/>
    </location>
</feature>
<dbReference type="Proteomes" id="UP000635477">
    <property type="component" value="Unassembled WGS sequence"/>
</dbReference>
<dbReference type="OrthoDB" id="5057786at2759"/>
<reference evidence="3" key="1">
    <citation type="journal article" date="2020" name="BMC Genomics">
        <title>Correction to: Identification and distribution of gene clusters required for synthesis of sphingolipid metabolism inhibitors in diverse species of the filamentous fungus Fusarium.</title>
        <authorList>
            <person name="Kim H.S."/>
            <person name="Lohmar J.M."/>
            <person name="Busman M."/>
            <person name="Brown D.W."/>
            <person name="Naumann T.A."/>
            <person name="Divon H.H."/>
            <person name="Lysoe E."/>
            <person name="Uhlig S."/>
            <person name="Proctor R.H."/>
        </authorList>
    </citation>
    <scope>NUCLEOTIDE SEQUENCE</scope>
    <source>
        <strain evidence="3">NRRL 22465</strain>
    </source>
</reference>
<protein>
    <submittedName>
        <fullName evidence="3">Uncharacterized protein</fullName>
    </submittedName>
</protein>
<dbReference type="AlphaFoldDB" id="A0A8H4UW49"/>
<name>A0A8H4UW49_9HYPO</name>
<gene>
    <name evidence="3" type="ORF">FZEAL_60</name>
</gene>
<feature type="region of interest" description="Disordered" evidence="1">
    <location>
        <begin position="64"/>
        <end position="154"/>
    </location>
</feature>
<proteinExistence type="predicted"/>
<feature type="transmembrane region" description="Helical" evidence="2">
    <location>
        <begin position="329"/>
        <end position="351"/>
    </location>
</feature>
<keyword evidence="2" id="KW-0812">Transmembrane</keyword>
<accession>A0A8H4UW49</accession>
<organism evidence="3 4">
    <name type="scientific">Fusarium zealandicum</name>
    <dbReference type="NCBI Taxonomy" id="1053134"/>
    <lineage>
        <taxon>Eukaryota</taxon>
        <taxon>Fungi</taxon>
        <taxon>Dikarya</taxon>
        <taxon>Ascomycota</taxon>
        <taxon>Pezizomycotina</taxon>
        <taxon>Sordariomycetes</taxon>
        <taxon>Hypocreomycetidae</taxon>
        <taxon>Hypocreales</taxon>
        <taxon>Nectriaceae</taxon>
        <taxon>Fusarium</taxon>
        <taxon>Fusarium staphyleae species complex</taxon>
    </lineage>
</organism>
<feature type="transmembrane region" description="Helical" evidence="2">
    <location>
        <begin position="288"/>
        <end position="309"/>
    </location>
</feature>
<keyword evidence="4" id="KW-1185">Reference proteome</keyword>
<sequence length="370" mass="42050">MLSLEYHVLFWALSLLTLPCFYLHMHLTYVYGILPEFLDEPMHAIMGLTIYVLLHLYPLPATLPVSGEDRPGNDKEQNGYATQPKPTPSKQQNGNVLDSETEPPKSNGKPTRGNGTTKKHKGRNRKPRENGTCLEDKTKATKHQNGDANECHTNGDLQEAKSKAPISLPPGTGLRRVRRSRGLMGRFGRWLRPHLNQFCLLVNKYHSAWYYGSILPLCTYATSFLGIDSCHGDKWHQMAAMTLASFQVLATLEPMRRDRWDMQSCGLEMFRYCCPMCSTGLKALESAMMGLVGLAGTTMVLEVGVYLRLGFWISLPSWWFPGHLTLPQLFVHVWLLSPLIDVAETITYTIARTAYPKWYRDRLEHIQRPI</sequence>
<reference evidence="3" key="2">
    <citation type="submission" date="2020-05" db="EMBL/GenBank/DDBJ databases">
        <authorList>
            <person name="Kim H.-S."/>
            <person name="Proctor R.H."/>
            <person name="Brown D.W."/>
        </authorList>
    </citation>
    <scope>NUCLEOTIDE SEQUENCE</scope>
    <source>
        <strain evidence="3">NRRL 22465</strain>
    </source>
</reference>
<evidence type="ECO:0000313" key="4">
    <source>
        <dbReference type="Proteomes" id="UP000635477"/>
    </source>
</evidence>
<dbReference type="EMBL" id="JABEYC010000002">
    <property type="protein sequence ID" value="KAF4984832.1"/>
    <property type="molecule type" value="Genomic_DNA"/>
</dbReference>
<feature type="compositionally biased region" description="Polar residues" evidence="1">
    <location>
        <begin position="88"/>
        <end position="98"/>
    </location>
</feature>
<comment type="caution">
    <text evidence="3">The sequence shown here is derived from an EMBL/GenBank/DDBJ whole genome shotgun (WGS) entry which is preliminary data.</text>
</comment>
<keyword evidence="2" id="KW-0472">Membrane</keyword>
<feature type="compositionally biased region" description="Basic and acidic residues" evidence="1">
    <location>
        <begin position="67"/>
        <end position="77"/>
    </location>
</feature>
<evidence type="ECO:0000256" key="2">
    <source>
        <dbReference type="SAM" id="Phobius"/>
    </source>
</evidence>
<evidence type="ECO:0000313" key="3">
    <source>
        <dbReference type="EMBL" id="KAF4984832.1"/>
    </source>
</evidence>